<organism evidence="1">
    <name type="scientific">Rhizophora mucronata</name>
    <name type="common">Asiatic mangrove</name>
    <dbReference type="NCBI Taxonomy" id="61149"/>
    <lineage>
        <taxon>Eukaryota</taxon>
        <taxon>Viridiplantae</taxon>
        <taxon>Streptophyta</taxon>
        <taxon>Embryophyta</taxon>
        <taxon>Tracheophyta</taxon>
        <taxon>Spermatophyta</taxon>
        <taxon>Magnoliopsida</taxon>
        <taxon>eudicotyledons</taxon>
        <taxon>Gunneridae</taxon>
        <taxon>Pentapetalae</taxon>
        <taxon>rosids</taxon>
        <taxon>fabids</taxon>
        <taxon>Malpighiales</taxon>
        <taxon>Rhizophoraceae</taxon>
        <taxon>Rhizophora</taxon>
    </lineage>
</organism>
<accession>A0A2P2NH44</accession>
<reference evidence="1" key="1">
    <citation type="submission" date="2018-02" db="EMBL/GenBank/DDBJ databases">
        <title>Rhizophora mucronata_Transcriptome.</title>
        <authorList>
            <person name="Meera S.P."/>
            <person name="Sreeshan A."/>
            <person name="Augustine A."/>
        </authorList>
    </citation>
    <scope>NUCLEOTIDE SEQUENCE</scope>
    <source>
        <tissue evidence="1">Leaf</tissue>
    </source>
</reference>
<protein>
    <submittedName>
        <fullName evidence="1">Uncharacterized protein</fullName>
    </submittedName>
</protein>
<evidence type="ECO:0000313" key="1">
    <source>
        <dbReference type="EMBL" id="MBX41769.1"/>
    </source>
</evidence>
<sequence>MVSLTIALTVYCFSLPQPVISSINACC</sequence>
<dbReference type="EMBL" id="GGEC01061285">
    <property type="protein sequence ID" value="MBX41769.1"/>
    <property type="molecule type" value="Transcribed_RNA"/>
</dbReference>
<name>A0A2P2NH44_RHIMU</name>
<dbReference type="AlphaFoldDB" id="A0A2P2NH44"/>
<proteinExistence type="predicted"/>